<feature type="transmembrane region" description="Helical" evidence="1">
    <location>
        <begin position="12"/>
        <end position="34"/>
    </location>
</feature>
<reference evidence="3 4" key="1">
    <citation type="submission" date="2015-02" db="EMBL/GenBank/DDBJ databases">
        <authorList>
            <person name="Ju K.-S."/>
            <person name="Doroghazi J.R."/>
            <person name="Metcalf W."/>
        </authorList>
    </citation>
    <scope>NUCLEOTIDE SEQUENCE [LARGE SCALE GENOMIC DNA]</scope>
    <source>
        <strain evidence="3 4">NRRL ISP-5550</strain>
    </source>
</reference>
<dbReference type="InterPro" id="IPR018649">
    <property type="entry name" value="SHOCT"/>
</dbReference>
<dbReference type="Proteomes" id="UP000033551">
    <property type="component" value="Unassembled WGS sequence"/>
</dbReference>
<evidence type="ECO:0000313" key="4">
    <source>
        <dbReference type="Proteomes" id="UP000033551"/>
    </source>
</evidence>
<dbReference type="AlphaFoldDB" id="A0A0F4JNS1"/>
<sequence>MYWNDHMAPWGWFAMSFTTLLLWGLIAAAAVLLVRNLRGDRATPGTPATTEAEALLAGRYARGEIDDEEYARRLAVLRGHPPGPTPR</sequence>
<keyword evidence="1" id="KW-0472">Membrane</keyword>
<protein>
    <recommendedName>
        <fullName evidence="2">SHOCT domain-containing protein</fullName>
    </recommendedName>
</protein>
<keyword evidence="1" id="KW-0812">Transmembrane</keyword>
<dbReference type="Pfam" id="PF09851">
    <property type="entry name" value="SHOCT"/>
    <property type="match status" value="1"/>
</dbReference>
<dbReference type="EMBL" id="JZWV01000185">
    <property type="protein sequence ID" value="KJY36002.1"/>
    <property type="molecule type" value="Genomic_DNA"/>
</dbReference>
<keyword evidence="4" id="KW-1185">Reference proteome</keyword>
<dbReference type="RefSeq" id="WP_045946844.1">
    <property type="nucleotide sequence ID" value="NZ_JZWV01000185.1"/>
</dbReference>
<proteinExistence type="predicted"/>
<evidence type="ECO:0000313" key="3">
    <source>
        <dbReference type="EMBL" id="KJY36002.1"/>
    </source>
</evidence>
<keyword evidence="1" id="KW-1133">Transmembrane helix</keyword>
<name>A0A0F4JNS1_9ACTN</name>
<accession>A0A0F4JNS1</accession>
<dbReference type="PATRIC" id="fig|68223.7.peg.5011"/>
<comment type="caution">
    <text evidence="3">The sequence shown here is derived from an EMBL/GenBank/DDBJ whole genome shotgun (WGS) entry which is preliminary data.</text>
</comment>
<evidence type="ECO:0000256" key="1">
    <source>
        <dbReference type="SAM" id="Phobius"/>
    </source>
</evidence>
<organism evidence="3 4">
    <name type="scientific">Streptomyces katrae</name>
    <dbReference type="NCBI Taxonomy" id="68223"/>
    <lineage>
        <taxon>Bacteria</taxon>
        <taxon>Bacillati</taxon>
        <taxon>Actinomycetota</taxon>
        <taxon>Actinomycetes</taxon>
        <taxon>Kitasatosporales</taxon>
        <taxon>Streptomycetaceae</taxon>
        <taxon>Streptomyces</taxon>
    </lineage>
</organism>
<feature type="domain" description="SHOCT" evidence="2">
    <location>
        <begin position="52"/>
        <end position="77"/>
    </location>
</feature>
<evidence type="ECO:0000259" key="2">
    <source>
        <dbReference type="Pfam" id="PF09851"/>
    </source>
</evidence>
<gene>
    <name evidence="3" type="ORF">VR44_08825</name>
</gene>